<dbReference type="Pfam" id="PF00109">
    <property type="entry name" value="ketoacyl-synt"/>
    <property type="match status" value="1"/>
</dbReference>
<sequence length="52" mass="5172">VVVTGIGVVAPNGCGLKSYAEALRGGVSGIRNFPRLADLKFGCTVGGIPQGV</sequence>
<feature type="domain" description="Beta-ketoacyl synthase-like N-terminal" evidence="1">
    <location>
        <begin position="1"/>
        <end position="35"/>
    </location>
</feature>
<organism evidence="2">
    <name type="scientific">marine metagenome</name>
    <dbReference type="NCBI Taxonomy" id="408172"/>
    <lineage>
        <taxon>unclassified sequences</taxon>
        <taxon>metagenomes</taxon>
        <taxon>ecological metagenomes</taxon>
    </lineage>
</organism>
<dbReference type="EMBL" id="UINC01148005">
    <property type="protein sequence ID" value="SVD39651.1"/>
    <property type="molecule type" value="Genomic_DNA"/>
</dbReference>
<evidence type="ECO:0000313" key="2">
    <source>
        <dbReference type="EMBL" id="SVD39651.1"/>
    </source>
</evidence>
<feature type="non-terminal residue" evidence="2">
    <location>
        <position position="1"/>
    </location>
</feature>
<dbReference type="InterPro" id="IPR016039">
    <property type="entry name" value="Thiolase-like"/>
</dbReference>
<reference evidence="2" key="1">
    <citation type="submission" date="2018-05" db="EMBL/GenBank/DDBJ databases">
        <authorList>
            <person name="Lanie J.A."/>
            <person name="Ng W.-L."/>
            <person name="Kazmierczak K.M."/>
            <person name="Andrzejewski T.M."/>
            <person name="Davidsen T.M."/>
            <person name="Wayne K.J."/>
            <person name="Tettelin H."/>
            <person name="Glass J.I."/>
            <person name="Rusch D."/>
            <person name="Podicherti R."/>
            <person name="Tsui H.-C.T."/>
            <person name="Winkler M.E."/>
        </authorList>
    </citation>
    <scope>NUCLEOTIDE SEQUENCE</scope>
</reference>
<evidence type="ECO:0000259" key="1">
    <source>
        <dbReference type="Pfam" id="PF00109"/>
    </source>
</evidence>
<protein>
    <recommendedName>
        <fullName evidence="1">Beta-ketoacyl synthase-like N-terminal domain-containing protein</fullName>
    </recommendedName>
</protein>
<accession>A0A382V161</accession>
<proteinExistence type="predicted"/>
<feature type="non-terminal residue" evidence="2">
    <location>
        <position position="52"/>
    </location>
</feature>
<dbReference type="Gene3D" id="3.40.47.10">
    <property type="match status" value="1"/>
</dbReference>
<dbReference type="AlphaFoldDB" id="A0A382V161"/>
<name>A0A382V161_9ZZZZ</name>
<dbReference type="InterPro" id="IPR014030">
    <property type="entry name" value="Ketoacyl_synth_N"/>
</dbReference>
<dbReference type="GO" id="GO:0016746">
    <property type="term" value="F:acyltransferase activity"/>
    <property type="evidence" value="ECO:0007669"/>
    <property type="project" value="InterPro"/>
</dbReference>
<gene>
    <name evidence="2" type="ORF">METZ01_LOCUS392505</name>
</gene>
<dbReference type="SUPFAM" id="SSF53901">
    <property type="entry name" value="Thiolase-like"/>
    <property type="match status" value="1"/>
</dbReference>